<feature type="active site" evidence="5 6">
    <location>
        <position position="295"/>
    </location>
</feature>
<dbReference type="InterPro" id="IPR011006">
    <property type="entry name" value="CheY-like_superfamily"/>
</dbReference>
<evidence type="ECO:0000256" key="2">
    <source>
        <dbReference type="ARBA" id="ARBA00022500"/>
    </source>
</evidence>
<feature type="active site" evidence="5 6">
    <location>
        <position position="173"/>
    </location>
</feature>
<dbReference type="Gene3D" id="3.40.50.2300">
    <property type="match status" value="1"/>
</dbReference>
<evidence type="ECO:0000256" key="5">
    <source>
        <dbReference type="HAMAP-Rule" id="MF_00099"/>
    </source>
</evidence>
<dbReference type="InterPro" id="IPR035909">
    <property type="entry name" value="CheB_C"/>
</dbReference>
<comment type="PTM">
    <text evidence="5">Phosphorylated by CheA. Phosphorylation of the N-terminal regulatory domain activates the methylesterase activity.</text>
</comment>
<dbReference type="KEGG" id="tpla:ElP_47740"/>
<feature type="modified residue" description="4-aspartylphosphate" evidence="5 7">
    <location>
        <position position="59"/>
    </location>
</feature>
<dbReference type="NCBIfam" id="NF001965">
    <property type="entry name" value="PRK00742.1"/>
    <property type="match status" value="1"/>
</dbReference>
<dbReference type="GO" id="GO:0008984">
    <property type="term" value="F:protein-glutamate methylesterase activity"/>
    <property type="evidence" value="ECO:0007669"/>
    <property type="project" value="UniProtKB-UniRule"/>
</dbReference>
<dbReference type="RefSeq" id="WP_197446306.1">
    <property type="nucleotide sequence ID" value="NZ_CP036426.1"/>
</dbReference>
<keyword evidence="5 7" id="KW-0597">Phosphoprotein</keyword>
<dbReference type="Gene3D" id="3.40.50.180">
    <property type="entry name" value="Methylesterase CheB, C-terminal domain"/>
    <property type="match status" value="1"/>
</dbReference>
<dbReference type="GO" id="GO:0006935">
    <property type="term" value="P:chemotaxis"/>
    <property type="evidence" value="ECO:0007669"/>
    <property type="project" value="UniProtKB-UniRule"/>
</dbReference>
<dbReference type="Pfam" id="PF00072">
    <property type="entry name" value="Response_reg"/>
    <property type="match status" value="1"/>
</dbReference>
<dbReference type="GO" id="GO:0050568">
    <property type="term" value="F:protein-glutamine glutaminase activity"/>
    <property type="evidence" value="ECO:0007669"/>
    <property type="project" value="UniProtKB-UniRule"/>
</dbReference>
<comment type="domain">
    <text evidence="5">Contains a C-terminal catalytic domain, and an N-terminal region which modulates catalytic activity.</text>
</comment>
<dbReference type="HAMAP" id="MF_00099">
    <property type="entry name" value="CheB_chemtxs"/>
    <property type="match status" value="1"/>
</dbReference>
<dbReference type="EMBL" id="CP036426">
    <property type="protein sequence ID" value="QDV36845.1"/>
    <property type="molecule type" value="Genomic_DNA"/>
</dbReference>
<keyword evidence="11" id="KW-1185">Reference proteome</keyword>
<comment type="catalytic activity">
    <reaction evidence="5">
        <text>L-glutaminyl-[protein] + H2O = L-glutamyl-[protein] + NH4(+)</text>
        <dbReference type="Rhea" id="RHEA:16441"/>
        <dbReference type="Rhea" id="RHEA-COMP:10207"/>
        <dbReference type="Rhea" id="RHEA-COMP:10208"/>
        <dbReference type="ChEBI" id="CHEBI:15377"/>
        <dbReference type="ChEBI" id="CHEBI:28938"/>
        <dbReference type="ChEBI" id="CHEBI:29973"/>
        <dbReference type="ChEBI" id="CHEBI:30011"/>
        <dbReference type="EC" id="3.5.1.44"/>
    </reaction>
</comment>
<comment type="subcellular location">
    <subcellularLocation>
        <location evidence="5">Cytoplasm</location>
    </subcellularLocation>
</comment>
<comment type="similarity">
    <text evidence="5">Belongs to the CheB family.</text>
</comment>
<reference evidence="10 11" key="1">
    <citation type="submission" date="2019-02" db="EMBL/GenBank/DDBJ databases">
        <title>Deep-cultivation of Planctomycetes and their phenomic and genomic characterization uncovers novel biology.</title>
        <authorList>
            <person name="Wiegand S."/>
            <person name="Jogler M."/>
            <person name="Boedeker C."/>
            <person name="Pinto D."/>
            <person name="Vollmers J."/>
            <person name="Rivas-Marin E."/>
            <person name="Kohn T."/>
            <person name="Peeters S.H."/>
            <person name="Heuer A."/>
            <person name="Rast P."/>
            <person name="Oberbeckmann S."/>
            <person name="Bunk B."/>
            <person name="Jeske O."/>
            <person name="Meyerdierks A."/>
            <person name="Storesund J.E."/>
            <person name="Kallscheuer N."/>
            <person name="Luecker S."/>
            <person name="Lage O.M."/>
            <person name="Pohl T."/>
            <person name="Merkel B.J."/>
            <person name="Hornburger P."/>
            <person name="Mueller R.-W."/>
            <person name="Bruemmer F."/>
            <person name="Labrenz M."/>
            <person name="Spormann A.M."/>
            <person name="Op den Camp H."/>
            <person name="Overmann J."/>
            <person name="Amann R."/>
            <person name="Jetten M.S.M."/>
            <person name="Mascher T."/>
            <person name="Medema M.H."/>
            <person name="Devos D.P."/>
            <person name="Kaster A.-K."/>
            <person name="Ovreas L."/>
            <person name="Rohde M."/>
            <person name="Galperin M.Y."/>
            <person name="Jogler C."/>
        </authorList>
    </citation>
    <scope>NUCLEOTIDE SEQUENCE [LARGE SCALE GENOMIC DNA]</scope>
    <source>
        <strain evidence="10 11">ElP</strain>
    </source>
</reference>
<dbReference type="EC" id="3.1.1.61" evidence="5"/>
<dbReference type="PANTHER" id="PTHR42872:SF6">
    <property type="entry name" value="PROTEIN-GLUTAMATE METHYLESTERASE_PROTEIN-GLUTAMINE GLUTAMINASE"/>
    <property type="match status" value="1"/>
</dbReference>
<organism evidence="10 11">
    <name type="scientific">Tautonia plasticadhaerens</name>
    <dbReference type="NCBI Taxonomy" id="2527974"/>
    <lineage>
        <taxon>Bacteria</taxon>
        <taxon>Pseudomonadati</taxon>
        <taxon>Planctomycetota</taxon>
        <taxon>Planctomycetia</taxon>
        <taxon>Isosphaerales</taxon>
        <taxon>Isosphaeraceae</taxon>
        <taxon>Tautonia</taxon>
    </lineage>
</organism>
<sequence length="351" mass="37230">MMPDRPVRVLIVDDSALIRKLLGEMLRSSPLLEVVGVARDGEEALELADRLRPDVVTLDVEMPGLSGLEVLPRLLEIAPVPVIMVSSWTQEGADVTLAALELGAVDFLAKPDRSRFSQLRDARDLLVAKVLMASKSKVRGQRSPTAAAPAGVVKPPPSPSSRAVRKCVVLGISTGGPQTLTRIFSRLEPPFPPILVVQHMPATFTAVFANRLNRSCPASVQEATDGQRVEPDRILIAPGGRHLSLSGRPPMARVALSDGPLVSGHRPSVDVLFRSAAEVFGADAVGVMMTGMGRDGVEGCLKILEAGGTTLGQDEASSIIYGMNKAAFEAGAIRSQFSADELPGLLRMLAT</sequence>
<dbReference type="CDD" id="cd16432">
    <property type="entry name" value="CheB_Rec"/>
    <property type="match status" value="1"/>
</dbReference>
<feature type="domain" description="Response regulatory" evidence="8">
    <location>
        <begin position="8"/>
        <end position="125"/>
    </location>
</feature>
<dbReference type="GO" id="GO:0000156">
    <property type="term" value="F:phosphorelay response regulator activity"/>
    <property type="evidence" value="ECO:0007669"/>
    <property type="project" value="InterPro"/>
</dbReference>
<keyword evidence="2 5" id="KW-0145">Chemotaxis</keyword>
<comment type="catalytic activity">
    <reaction evidence="4 5">
        <text>[protein]-L-glutamate 5-O-methyl ester + H2O = L-glutamyl-[protein] + methanol + H(+)</text>
        <dbReference type="Rhea" id="RHEA:23236"/>
        <dbReference type="Rhea" id="RHEA-COMP:10208"/>
        <dbReference type="Rhea" id="RHEA-COMP:10311"/>
        <dbReference type="ChEBI" id="CHEBI:15377"/>
        <dbReference type="ChEBI" id="CHEBI:15378"/>
        <dbReference type="ChEBI" id="CHEBI:17790"/>
        <dbReference type="ChEBI" id="CHEBI:29973"/>
        <dbReference type="ChEBI" id="CHEBI:82795"/>
        <dbReference type="EC" id="3.1.1.61"/>
    </reaction>
</comment>
<dbReference type="InterPro" id="IPR000673">
    <property type="entry name" value="Sig_transdc_resp-reg_Me-estase"/>
</dbReference>
<dbReference type="Proteomes" id="UP000317835">
    <property type="component" value="Chromosome"/>
</dbReference>
<evidence type="ECO:0000256" key="1">
    <source>
        <dbReference type="ARBA" id="ARBA00022490"/>
    </source>
</evidence>
<dbReference type="PROSITE" id="PS50122">
    <property type="entry name" value="CHEB"/>
    <property type="match status" value="1"/>
</dbReference>
<name>A0A518H7P5_9BACT</name>
<keyword evidence="1 5" id="KW-0963">Cytoplasm</keyword>
<protein>
    <recommendedName>
        <fullName evidence="5">Protein-glutamate methylesterase/protein-glutamine glutaminase</fullName>
        <ecNumber evidence="5">3.1.1.61</ecNumber>
        <ecNumber evidence="5">3.5.1.44</ecNumber>
    </recommendedName>
</protein>
<evidence type="ECO:0000313" key="11">
    <source>
        <dbReference type="Proteomes" id="UP000317835"/>
    </source>
</evidence>
<evidence type="ECO:0000256" key="6">
    <source>
        <dbReference type="PROSITE-ProRule" id="PRU00050"/>
    </source>
</evidence>
<evidence type="ECO:0000256" key="4">
    <source>
        <dbReference type="ARBA" id="ARBA00048267"/>
    </source>
</evidence>
<dbReference type="PANTHER" id="PTHR42872">
    <property type="entry name" value="PROTEIN-GLUTAMATE METHYLESTERASE/PROTEIN-GLUTAMINE GLUTAMINASE"/>
    <property type="match status" value="1"/>
</dbReference>
<feature type="domain" description="CheB-type methylesterase" evidence="9">
    <location>
        <begin position="157"/>
        <end position="333"/>
    </location>
</feature>
<evidence type="ECO:0000256" key="7">
    <source>
        <dbReference type="PROSITE-ProRule" id="PRU00169"/>
    </source>
</evidence>
<dbReference type="PROSITE" id="PS50110">
    <property type="entry name" value="RESPONSE_REGULATORY"/>
    <property type="match status" value="1"/>
</dbReference>
<dbReference type="SUPFAM" id="SSF52172">
    <property type="entry name" value="CheY-like"/>
    <property type="match status" value="1"/>
</dbReference>
<evidence type="ECO:0000256" key="3">
    <source>
        <dbReference type="ARBA" id="ARBA00022801"/>
    </source>
</evidence>
<evidence type="ECO:0000259" key="9">
    <source>
        <dbReference type="PROSITE" id="PS50122"/>
    </source>
</evidence>
<dbReference type="InterPro" id="IPR001789">
    <property type="entry name" value="Sig_transdc_resp-reg_receiver"/>
</dbReference>
<dbReference type="PIRSF" id="PIRSF000876">
    <property type="entry name" value="RR_chemtxs_CheB"/>
    <property type="match status" value="1"/>
</dbReference>
<comment type="function">
    <text evidence="5">Involved in chemotaxis. Part of a chemotaxis signal transduction system that modulates chemotaxis in response to various stimuli. Catalyzes the demethylation of specific methylglutamate residues introduced into the chemoreceptors (methyl-accepting chemotaxis proteins or MCP) by CheR. Also mediates the irreversible deamidation of specific glutamine residues to glutamic acid.</text>
</comment>
<dbReference type="CDD" id="cd17541">
    <property type="entry name" value="REC_CheB-like"/>
    <property type="match status" value="1"/>
</dbReference>
<accession>A0A518H7P5</accession>
<evidence type="ECO:0000259" key="8">
    <source>
        <dbReference type="PROSITE" id="PS50110"/>
    </source>
</evidence>
<dbReference type="InterPro" id="IPR008248">
    <property type="entry name" value="CheB-like"/>
</dbReference>
<dbReference type="GO" id="GO:0005737">
    <property type="term" value="C:cytoplasm"/>
    <property type="evidence" value="ECO:0007669"/>
    <property type="project" value="UniProtKB-SubCell"/>
</dbReference>
<dbReference type="EC" id="3.5.1.44" evidence="5"/>
<evidence type="ECO:0000313" key="10">
    <source>
        <dbReference type="EMBL" id="QDV36845.1"/>
    </source>
</evidence>
<dbReference type="Pfam" id="PF01339">
    <property type="entry name" value="CheB_methylest"/>
    <property type="match status" value="1"/>
</dbReference>
<keyword evidence="3 5" id="KW-0378">Hydrolase</keyword>
<gene>
    <name evidence="10" type="primary">cheB_3</name>
    <name evidence="5" type="synonym">cheB</name>
    <name evidence="10" type="ORF">ElP_47740</name>
</gene>
<dbReference type="SMART" id="SM00448">
    <property type="entry name" value="REC"/>
    <property type="match status" value="1"/>
</dbReference>
<proteinExistence type="inferred from homology"/>
<dbReference type="SUPFAM" id="SSF52738">
    <property type="entry name" value="Methylesterase CheB, C-terminal domain"/>
    <property type="match status" value="1"/>
</dbReference>
<dbReference type="AlphaFoldDB" id="A0A518H7P5"/>
<feature type="active site" evidence="5 6">
    <location>
        <position position="199"/>
    </location>
</feature>